<feature type="binding site" evidence="8">
    <location>
        <position position="191"/>
    </location>
    <ligand>
        <name>GTP</name>
        <dbReference type="ChEBI" id="CHEBI:37565"/>
    </ligand>
</feature>
<evidence type="ECO:0000256" key="5">
    <source>
        <dbReference type="ARBA" id="ARBA00023134"/>
    </source>
</evidence>
<comment type="subunit">
    <text evidence="8">Homodimer. Polymerizes to form a dynamic ring structure in a strictly GTP-dependent manner. Interacts directly with several other division proteins.</text>
</comment>
<dbReference type="Gene3D" id="3.40.50.1440">
    <property type="entry name" value="Tubulin/FtsZ, GTPase domain"/>
    <property type="match status" value="1"/>
</dbReference>
<dbReference type="InterPro" id="IPR000158">
    <property type="entry name" value="Cell_div_FtsZ"/>
</dbReference>
<dbReference type="PANTHER" id="PTHR30314:SF3">
    <property type="entry name" value="MITOCHONDRIAL DIVISION PROTEIN FSZA"/>
    <property type="match status" value="1"/>
</dbReference>
<evidence type="ECO:0000256" key="2">
    <source>
        <dbReference type="ARBA" id="ARBA00022490"/>
    </source>
</evidence>
<sequence length="415" mass="45096">MESILTGFDFPRTQPSIIKVIGVGGGGGNAVTHMYKEGIQDVNFVLCNTDNQALLNSGVPAVLQLGRTITEGLGAGGRPEVAKQAAEESIPDIKRMLEDGTKMVFVTAGMGGGTGTGAAPTIAKVAKDMDILTVGIVTIPFVFERKFKIIQALRGVREIRRNVDALLIINNEKLREVYADLTVLNAFKKADDNLTIAAKSIAEIITIPGYVNLDFNDVKTILKDGGVAIMSSGFASGAGRLAKAFDSALHSPLLNNNDVFKAKKILFNVYSGSQAPLMMDEMDEIDTFMDKFVTKDIEVIHGLAVDEELGEDVKVIILATGFDVENIPFMSEVTPEEEERQMEESAQDVKDIQDNYGGTKAIQILTDVRSPSQPFLFPSLECLDENSIIEALLSQPAYKRDLSQMRELVKKCLSL</sequence>
<dbReference type="InterPro" id="IPR036525">
    <property type="entry name" value="Tubulin/FtsZ_GTPase_sf"/>
</dbReference>
<evidence type="ECO:0000256" key="8">
    <source>
        <dbReference type="HAMAP-Rule" id="MF_00909"/>
    </source>
</evidence>
<keyword evidence="6 8" id="KW-0717">Septation</keyword>
<dbReference type="SUPFAM" id="SSF52490">
    <property type="entry name" value="Tubulin nucleotide-binding domain-like"/>
    <property type="match status" value="1"/>
</dbReference>
<dbReference type="SUPFAM" id="SSF55307">
    <property type="entry name" value="Tubulin C-terminal domain-like"/>
    <property type="match status" value="1"/>
</dbReference>
<dbReference type="PRINTS" id="PR00423">
    <property type="entry name" value="CELLDVISFTSZ"/>
</dbReference>
<comment type="subcellular location">
    <subcellularLocation>
        <location evidence="8">Cytoplasm</location>
    </subcellularLocation>
    <text evidence="8">Assembles at midcell at the inner surface of the cytoplasmic membrane.</text>
</comment>
<comment type="caution">
    <text evidence="13">The sequence shown here is derived from an EMBL/GenBank/DDBJ whole genome shotgun (WGS) entry which is preliminary data.</text>
</comment>
<keyword evidence="7 8" id="KW-0131">Cell cycle</keyword>
<accession>A0A5M8P2C5</accession>
<dbReference type="PROSITE" id="PS01135">
    <property type="entry name" value="FTSZ_2"/>
    <property type="match status" value="1"/>
</dbReference>
<dbReference type="SMART" id="SM00864">
    <property type="entry name" value="Tubulin"/>
    <property type="match status" value="1"/>
</dbReference>
<keyword evidence="4 8" id="KW-0547">Nucleotide-binding</keyword>
<evidence type="ECO:0000259" key="12">
    <source>
        <dbReference type="SMART" id="SM00865"/>
    </source>
</evidence>
<dbReference type="Proteomes" id="UP000324575">
    <property type="component" value="Unassembled WGS sequence"/>
</dbReference>
<dbReference type="Pfam" id="PF12327">
    <property type="entry name" value="FtsZ_C"/>
    <property type="match status" value="1"/>
</dbReference>
<dbReference type="InterPro" id="IPR045061">
    <property type="entry name" value="FtsZ/CetZ"/>
</dbReference>
<dbReference type="HAMAP" id="MF_00909">
    <property type="entry name" value="FtsZ"/>
    <property type="match status" value="1"/>
</dbReference>
<dbReference type="AlphaFoldDB" id="A0A5M8P2C5"/>
<dbReference type="InterPro" id="IPR024757">
    <property type="entry name" value="FtsZ_C"/>
</dbReference>
<dbReference type="GO" id="GO:0003924">
    <property type="term" value="F:GTPase activity"/>
    <property type="evidence" value="ECO:0007669"/>
    <property type="project" value="UniProtKB-UniRule"/>
</dbReference>
<dbReference type="CDD" id="cd02201">
    <property type="entry name" value="FtsZ_type1"/>
    <property type="match status" value="1"/>
</dbReference>
<dbReference type="GO" id="GO:0051258">
    <property type="term" value="P:protein polymerization"/>
    <property type="evidence" value="ECO:0007669"/>
    <property type="project" value="UniProtKB-UniRule"/>
</dbReference>
<dbReference type="InterPro" id="IPR003008">
    <property type="entry name" value="Tubulin_FtsZ_GTPase"/>
</dbReference>
<keyword evidence="3 8" id="KW-0132">Cell division</keyword>
<gene>
    <name evidence="8" type="primary">ftsZ</name>
    <name evidence="13" type="ORF">EZS26_001318</name>
</gene>
<dbReference type="Pfam" id="PF00091">
    <property type="entry name" value="Tubulin"/>
    <property type="match status" value="1"/>
</dbReference>
<comment type="similarity">
    <text evidence="1 8 10">Belongs to the FtsZ family.</text>
</comment>
<evidence type="ECO:0000256" key="10">
    <source>
        <dbReference type="RuleBase" id="RU000631"/>
    </source>
</evidence>
<dbReference type="GO" id="GO:0000917">
    <property type="term" value="P:division septum assembly"/>
    <property type="evidence" value="ECO:0007669"/>
    <property type="project" value="UniProtKB-KW"/>
</dbReference>
<keyword evidence="5 8" id="KW-0342">GTP-binding</keyword>
<proteinExistence type="inferred from homology"/>
<dbReference type="Gene3D" id="3.30.1330.20">
    <property type="entry name" value="Tubulin/FtsZ, C-terminal domain"/>
    <property type="match status" value="1"/>
</dbReference>
<feature type="binding site" evidence="8">
    <location>
        <position position="144"/>
    </location>
    <ligand>
        <name>GTP</name>
        <dbReference type="ChEBI" id="CHEBI:37565"/>
    </ligand>
</feature>
<feature type="domain" description="Tubulin/FtsZ 2-layer sandwich" evidence="12">
    <location>
        <begin position="211"/>
        <end position="331"/>
    </location>
</feature>
<dbReference type="GO" id="GO:0043093">
    <property type="term" value="P:FtsZ-dependent cytokinesis"/>
    <property type="evidence" value="ECO:0007669"/>
    <property type="project" value="UniProtKB-UniRule"/>
</dbReference>
<feature type="binding site" evidence="8">
    <location>
        <begin position="113"/>
        <end position="115"/>
    </location>
    <ligand>
        <name>GTP</name>
        <dbReference type="ChEBI" id="CHEBI:37565"/>
    </ligand>
</feature>
<reference evidence="13 14" key="1">
    <citation type="submission" date="2019-03" db="EMBL/GenBank/DDBJ databases">
        <title>Single cell metagenomics reveals metabolic interactions within the superorganism composed of flagellate Streblomastix strix and complex community of Bacteroidetes bacteria on its surface.</title>
        <authorList>
            <person name="Treitli S.C."/>
            <person name="Kolisko M."/>
            <person name="Husnik F."/>
            <person name="Keeling P."/>
            <person name="Hampl V."/>
        </authorList>
    </citation>
    <scope>NUCLEOTIDE SEQUENCE [LARGE SCALE GENOMIC DNA]</scope>
    <source>
        <strain evidence="13">St1</strain>
    </source>
</reference>
<dbReference type="GO" id="GO:0005525">
    <property type="term" value="F:GTP binding"/>
    <property type="evidence" value="ECO:0007669"/>
    <property type="project" value="UniProtKB-UniRule"/>
</dbReference>
<dbReference type="SMART" id="SM00865">
    <property type="entry name" value="Tubulin_C"/>
    <property type="match status" value="1"/>
</dbReference>
<comment type="function">
    <text evidence="8 10">Essential cell division protein that forms a contractile ring structure (Z ring) at the future cell division site. The regulation of the ring assembly controls the timing and the location of cell division. One of the functions of the FtsZ ring is to recruit other cell division proteins to the septum to produce a new cell wall between the dividing cells. Binds GTP and shows GTPase activity.</text>
</comment>
<evidence type="ECO:0000313" key="14">
    <source>
        <dbReference type="Proteomes" id="UP000324575"/>
    </source>
</evidence>
<dbReference type="InterPro" id="IPR037103">
    <property type="entry name" value="Tubulin/FtsZ-like_C"/>
</dbReference>
<feature type="binding site" evidence="8">
    <location>
        <position position="148"/>
    </location>
    <ligand>
        <name>GTP</name>
        <dbReference type="ChEBI" id="CHEBI:37565"/>
    </ligand>
</feature>
<dbReference type="PANTHER" id="PTHR30314">
    <property type="entry name" value="CELL DIVISION PROTEIN FTSZ-RELATED"/>
    <property type="match status" value="1"/>
</dbReference>
<dbReference type="InterPro" id="IPR018316">
    <property type="entry name" value="Tubulin/FtsZ_2-layer-sand-dom"/>
</dbReference>
<dbReference type="FunFam" id="3.40.50.1440:FF:000023">
    <property type="entry name" value="Cell division protein FtsZ"/>
    <property type="match status" value="1"/>
</dbReference>
<dbReference type="InterPro" id="IPR008280">
    <property type="entry name" value="Tub_FtsZ_C"/>
</dbReference>
<feature type="domain" description="Tubulin/FtsZ GTPase" evidence="11">
    <location>
        <begin position="17"/>
        <end position="209"/>
    </location>
</feature>
<evidence type="ECO:0000256" key="1">
    <source>
        <dbReference type="ARBA" id="ARBA00009690"/>
    </source>
</evidence>
<name>A0A5M8P2C5_9BACT</name>
<dbReference type="GO" id="GO:0032153">
    <property type="term" value="C:cell division site"/>
    <property type="evidence" value="ECO:0007669"/>
    <property type="project" value="UniProtKB-UniRule"/>
</dbReference>
<evidence type="ECO:0000256" key="6">
    <source>
        <dbReference type="ARBA" id="ARBA00023210"/>
    </source>
</evidence>
<evidence type="ECO:0000256" key="4">
    <source>
        <dbReference type="ARBA" id="ARBA00022741"/>
    </source>
</evidence>
<organism evidence="13 14">
    <name type="scientific">Candidatus Ordinivivax streblomastigis</name>
    <dbReference type="NCBI Taxonomy" id="2540710"/>
    <lineage>
        <taxon>Bacteria</taxon>
        <taxon>Pseudomonadati</taxon>
        <taxon>Bacteroidota</taxon>
        <taxon>Bacteroidia</taxon>
        <taxon>Bacteroidales</taxon>
        <taxon>Candidatus Ordinivivax</taxon>
    </lineage>
</organism>
<evidence type="ECO:0000256" key="3">
    <source>
        <dbReference type="ARBA" id="ARBA00022618"/>
    </source>
</evidence>
<evidence type="ECO:0000313" key="13">
    <source>
        <dbReference type="EMBL" id="KAA6302486.1"/>
    </source>
</evidence>
<evidence type="ECO:0000256" key="9">
    <source>
        <dbReference type="NCBIfam" id="TIGR00065"/>
    </source>
</evidence>
<keyword evidence="2 8" id="KW-0963">Cytoplasm</keyword>
<dbReference type="NCBIfam" id="TIGR00065">
    <property type="entry name" value="ftsZ"/>
    <property type="match status" value="1"/>
</dbReference>
<dbReference type="EMBL" id="SNRX01000007">
    <property type="protein sequence ID" value="KAA6302486.1"/>
    <property type="molecule type" value="Genomic_DNA"/>
</dbReference>
<protein>
    <recommendedName>
        <fullName evidence="8 9">Cell division protein FtsZ</fullName>
    </recommendedName>
</protein>
<dbReference type="InterPro" id="IPR020805">
    <property type="entry name" value="Cell_div_FtsZ_CS"/>
</dbReference>
<evidence type="ECO:0000259" key="11">
    <source>
        <dbReference type="SMART" id="SM00864"/>
    </source>
</evidence>
<feature type="binding site" evidence="8">
    <location>
        <begin position="25"/>
        <end position="29"/>
    </location>
    <ligand>
        <name>GTP</name>
        <dbReference type="ChEBI" id="CHEBI:37565"/>
    </ligand>
</feature>
<evidence type="ECO:0000256" key="7">
    <source>
        <dbReference type="ARBA" id="ARBA00023306"/>
    </source>
</evidence>
<dbReference type="GO" id="GO:0005737">
    <property type="term" value="C:cytoplasm"/>
    <property type="evidence" value="ECO:0007669"/>
    <property type="project" value="UniProtKB-SubCell"/>
</dbReference>